<evidence type="ECO:0000259" key="3">
    <source>
        <dbReference type="SMART" id="SM00822"/>
    </source>
</evidence>
<dbReference type="KEGG" id="deo:CAY53_11675"/>
<dbReference type="Pfam" id="PF13561">
    <property type="entry name" value="adh_short_C2"/>
    <property type="match status" value="1"/>
</dbReference>
<evidence type="ECO:0000256" key="1">
    <source>
        <dbReference type="ARBA" id="ARBA00006484"/>
    </source>
</evidence>
<dbReference type="PANTHER" id="PTHR42879:SF2">
    <property type="entry name" value="3-OXOACYL-[ACYL-CARRIER-PROTEIN] REDUCTASE FABG"/>
    <property type="match status" value="1"/>
</dbReference>
<dbReference type="Gene3D" id="3.40.50.720">
    <property type="entry name" value="NAD(P)-binding Rossmann-like Domain"/>
    <property type="match status" value="1"/>
</dbReference>
<dbReference type="NCBIfam" id="NF004200">
    <property type="entry name" value="PRK05653.1-5"/>
    <property type="match status" value="1"/>
</dbReference>
<dbReference type="InterPro" id="IPR002347">
    <property type="entry name" value="SDR_fam"/>
</dbReference>
<keyword evidence="5" id="KW-1185">Reference proteome</keyword>
<dbReference type="PRINTS" id="PR00081">
    <property type="entry name" value="GDHRDH"/>
</dbReference>
<dbReference type="GO" id="GO:0016491">
    <property type="term" value="F:oxidoreductase activity"/>
    <property type="evidence" value="ECO:0007669"/>
    <property type="project" value="UniProtKB-KW"/>
</dbReference>
<dbReference type="SMART" id="SM00822">
    <property type="entry name" value="PKS_KR"/>
    <property type="match status" value="1"/>
</dbReference>
<reference evidence="4 5" key="1">
    <citation type="journal article" date="2018" name="MBio">
        <title>Insights into the evolution of host association through the isolation and characterization of a novel human periodontal pathobiont, Desulfobulbus oralis.</title>
        <authorList>
            <person name="Cross K.L."/>
            <person name="Chirania P."/>
            <person name="Xiong W."/>
            <person name="Beall C.J."/>
            <person name="Elkins J.G."/>
            <person name="Giannone R.J."/>
            <person name="Griffen A.L."/>
            <person name="Guss A.M."/>
            <person name="Hettich R.L."/>
            <person name="Joshi S.S."/>
            <person name="Mokrzan E.M."/>
            <person name="Martin R.K."/>
            <person name="Zhulin I.B."/>
            <person name="Leys E.J."/>
            <person name="Podar M."/>
        </authorList>
    </citation>
    <scope>NUCLEOTIDE SEQUENCE [LARGE SCALE GENOMIC DNA]</scope>
    <source>
        <strain evidence="4 5">ORNL</strain>
    </source>
</reference>
<gene>
    <name evidence="4" type="ORF">CAY53_11675</name>
</gene>
<comment type="similarity">
    <text evidence="1">Belongs to the short-chain dehydrogenases/reductases (SDR) family.</text>
</comment>
<dbReference type="InterPro" id="IPR036291">
    <property type="entry name" value="NAD(P)-bd_dom_sf"/>
</dbReference>
<feature type="domain" description="Ketoreductase" evidence="3">
    <location>
        <begin position="7"/>
        <end position="192"/>
    </location>
</feature>
<dbReference type="PANTHER" id="PTHR42879">
    <property type="entry name" value="3-OXOACYL-(ACYL-CARRIER-PROTEIN) REDUCTASE"/>
    <property type="match status" value="1"/>
</dbReference>
<organism evidence="4 5">
    <name type="scientific">Desulfobulbus oralis</name>
    <dbReference type="NCBI Taxonomy" id="1986146"/>
    <lineage>
        <taxon>Bacteria</taxon>
        <taxon>Pseudomonadati</taxon>
        <taxon>Thermodesulfobacteriota</taxon>
        <taxon>Desulfobulbia</taxon>
        <taxon>Desulfobulbales</taxon>
        <taxon>Desulfobulbaceae</taxon>
        <taxon>Desulfobulbus</taxon>
    </lineage>
</organism>
<dbReference type="RefSeq" id="WP_104937257.1">
    <property type="nucleotide sequence ID" value="NZ_CP021255.1"/>
</dbReference>
<proteinExistence type="inferred from homology"/>
<dbReference type="InterPro" id="IPR057326">
    <property type="entry name" value="KR_dom"/>
</dbReference>
<dbReference type="InterPro" id="IPR050259">
    <property type="entry name" value="SDR"/>
</dbReference>
<evidence type="ECO:0000256" key="2">
    <source>
        <dbReference type="ARBA" id="ARBA00023002"/>
    </source>
</evidence>
<dbReference type="Proteomes" id="UP000239867">
    <property type="component" value="Chromosome"/>
</dbReference>
<dbReference type="OrthoDB" id="9804774at2"/>
<dbReference type="AlphaFoldDB" id="A0A2L1GQU2"/>
<sequence>MQEETKKIALVSGASGGIGRAVSVALAAGGAFVGINYNKSRARAEETLQAVAAAGGSGALYPFDVRDAEASAAAVADLVDRHGRLDILVNNAGLIADGLFMTMSSDNWHRVIATTLDGFYNLTRPAIEQMARQKSGSVVSISSAAALVPNRGQSNYAAAKAGLNAASRSLAAEVARLGIRVNVVAPGLIATDMIQNAPKEHIKQLIPMARIGQPEEVAAVVAFLCSEAASYMTGQVLSVNGGMI</sequence>
<dbReference type="EMBL" id="CP021255">
    <property type="protein sequence ID" value="AVD72053.1"/>
    <property type="molecule type" value="Genomic_DNA"/>
</dbReference>
<dbReference type="NCBIfam" id="NF009466">
    <property type="entry name" value="PRK12826.1-2"/>
    <property type="match status" value="1"/>
</dbReference>
<dbReference type="SUPFAM" id="SSF51735">
    <property type="entry name" value="NAD(P)-binding Rossmann-fold domains"/>
    <property type="match status" value="1"/>
</dbReference>
<accession>A0A2L1GQU2</accession>
<evidence type="ECO:0000313" key="5">
    <source>
        <dbReference type="Proteomes" id="UP000239867"/>
    </source>
</evidence>
<name>A0A2L1GQU2_9BACT</name>
<dbReference type="PRINTS" id="PR00080">
    <property type="entry name" value="SDRFAMILY"/>
</dbReference>
<evidence type="ECO:0000313" key="4">
    <source>
        <dbReference type="EMBL" id="AVD72053.1"/>
    </source>
</evidence>
<keyword evidence="2" id="KW-0560">Oxidoreductase</keyword>
<protein>
    <submittedName>
        <fullName evidence="4">3-oxoacyl-ACP reductase</fullName>
    </submittedName>
</protein>
<dbReference type="FunFam" id="3.40.50.720:FF:000173">
    <property type="entry name" value="3-oxoacyl-[acyl-carrier protein] reductase"/>
    <property type="match status" value="1"/>
</dbReference>